<feature type="domain" description="Peptidase M24 C-terminal" evidence="8">
    <location>
        <begin position="677"/>
        <end position="741"/>
    </location>
</feature>
<protein>
    <recommendedName>
        <fullName evidence="11">Xaa-Pro aminopeptidase P</fullName>
    </recommendedName>
</protein>
<dbReference type="HOGENOM" id="CLU_011781_2_6_1"/>
<dbReference type="InterPro" id="IPR032416">
    <property type="entry name" value="Peptidase_M24_C"/>
</dbReference>
<dbReference type="SUPFAM" id="SSF55920">
    <property type="entry name" value="Creatinase/aminopeptidase"/>
    <property type="match status" value="1"/>
</dbReference>
<keyword evidence="2" id="KW-0479">Metal-binding</keyword>
<evidence type="ECO:0000259" key="6">
    <source>
        <dbReference type="Pfam" id="PF00557"/>
    </source>
</evidence>
<dbReference type="InterPro" id="IPR050422">
    <property type="entry name" value="X-Pro_aminopeptidase_P"/>
</dbReference>
<dbReference type="PANTHER" id="PTHR43763:SF6">
    <property type="entry name" value="XAA-PRO AMINOPEPTIDASE 1"/>
    <property type="match status" value="1"/>
</dbReference>
<dbReference type="PANTHER" id="PTHR43763">
    <property type="entry name" value="XAA-PRO AMINOPEPTIDASE 1"/>
    <property type="match status" value="1"/>
</dbReference>
<dbReference type="STRING" id="379508.A5DSH4"/>
<dbReference type="KEGG" id="lel:PVL30_000301"/>
<dbReference type="GO" id="GO:0016787">
    <property type="term" value="F:hydrolase activity"/>
    <property type="evidence" value="ECO:0007669"/>
    <property type="project" value="UniProtKB-KW"/>
</dbReference>
<dbReference type="OMA" id="AMAKFPP"/>
<dbReference type="InterPro" id="IPR029149">
    <property type="entry name" value="Creatin/AminoP/Spt16_N"/>
</dbReference>
<organism evidence="9 10">
    <name type="scientific">Lodderomyces elongisporus (strain ATCC 11503 / CBS 2605 / JCM 1781 / NBRC 1676 / NRRL YB-4239)</name>
    <name type="common">Yeast</name>
    <name type="synonym">Saccharomyces elongisporus</name>
    <dbReference type="NCBI Taxonomy" id="379508"/>
    <lineage>
        <taxon>Eukaryota</taxon>
        <taxon>Fungi</taxon>
        <taxon>Dikarya</taxon>
        <taxon>Ascomycota</taxon>
        <taxon>Saccharomycotina</taxon>
        <taxon>Pichiomycetes</taxon>
        <taxon>Debaryomycetaceae</taxon>
        <taxon>Candida/Lodderomyces clade</taxon>
        <taxon>Lodderomyces</taxon>
    </lineage>
</organism>
<dbReference type="SUPFAM" id="SSF53092">
    <property type="entry name" value="Creatinase/prolidase N-terminal domain"/>
    <property type="match status" value="1"/>
</dbReference>
<dbReference type="Pfam" id="PF01321">
    <property type="entry name" value="Creatinase_N"/>
    <property type="match status" value="1"/>
</dbReference>
<proteinExistence type="predicted"/>
<dbReference type="GeneID" id="5235516"/>
<dbReference type="VEuPathDB" id="FungiDB:LELG_00310"/>
<evidence type="ECO:0000259" key="7">
    <source>
        <dbReference type="Pfam" id="PF01321"/>
    </source>
</evidence>
<feature type="domain" description="Peptidase M24" evidence="6">
    <location>
        <begin position="450"/>
        <end position="662"/>
    </location>
</feature>
<dbReference type="GO" id="GO:0005737">
    <property type="term" value="C:cytoplasm"/>
    <property type="evidence" value="ECO:0007669"/>
    <property type="project" value="UniProtKB-ARBA"/>
</dbReference>
<keyword evidence="10" id="KW-1185">Reference proteome</keyword>
<dbReference type="InParanoid" id="A5DSH4"/>
<evidence type="ECO:0000256" key="5">
    <source>
        <dbReference type="SAM" id="MobiDB-lite"/>
    </source>
</evidence>
<dbReference type="OrthoDB" id="9995434at2759"/>
<dbReference type="GO" id="GO:0046872">
    <property type="term" value="F:metal ion binding"/>
    <property type="evidence" value="ECO:0007669"/>
    <property type="project" value="UniProtKB-KW"/>
</dbReference>
<dbReference type="FunFam" id="3.90.230.10:FF:000004">
    <property type="entry name" value="xaa-Pro aminopeptidase 1 isoform X1"/>
    <property type="match status" value="1"/>
</dbReference>
<keyword evidence="3" id="KW-0378">Hydrolase</keyword>
<feature type="domain" description="Creatinase N-terminal" evidence="7">
    <location>
        <begin position="111"/>
        <end position="245"/>
    </location>
</feature>
<name>A5DSH4_LODEL</name>
<dbReference type="Pfam" id="PF16189">
    <property type="entry name" value="Creatinase_N_2"/>
    <property type="match status" value="1"/>
</dbReference>
<evidence type="ECO:0000259" key="8">
    <source>
        <dbReference type="Pfam" id="PF16188"/>
    </source>
</evidence>
<dbReference type="Pfam" id="PF00557">
    <property type="entry name" value="Peptidase_M24"/>
    <property type="match status" value="1"/>
</dbReference>
<dbReference type="InterPro" id="IPR000587">
    <property type="entry name" value="Creatinase_N"/>
</dbReference>
<sequence length="742" mass="83836">MPLEEKLPLLNPIDAESQGLPASSSKLDPLKYLLYPFSTCIPRTEVNQAVPDTCKDENNFRNEITEKDSLDDENSMNDKDAENALEFLPDLPYVVNPVILPVSKDDAGLKLKKLRRYMLKNKIGVYIITSEDEHQSEYTALADRRREYISGFTGSAGVVLITLTNPSTLQGDAYLSTDGRYFLQAEKQLDGRHWKLIKEGQKGVKPWTQLAIELAANNTFSSVISCDGRTLSFAVGNFFEKQAKAHNFAFRPSLQANLVDLVWGKEKPTRSQQPVYELGLEYSGEDTNVKVTRIRTTMQEFGASFYILTELDSIAWLFNLRCDDDIPFSPVFFAYSVITLSKVYLYINPVKIPKDHHSLQKHLSSVDGLTIKEYNQFYYDISQLKAGNDEKKPTIVLPSQSSTPYALMQAIPSLFKIIHHSIAANLKTFKNKVELSNAKVAQHKDSLAFIIFSSWLQHHLITKRAKVSEYDAACKIYDIRRKIPNFKGLSYETISLSGANAAIIHYAPTKDDNAIIDPKKVYLIDSGAHYLEGTTDITRTYYFGRDDASSDYKKYYTLVLKGHLAIATARFPADSPNTGVILDAYSRQPLWNHGLDFNHGVGHGIGSFGLVHEGPFYILTASRGTNNSSTTNLYKPGVITSNEPGYYIDGEVGFRIESEIEIIELDQAFGKARNGKPYLGFSYLTKVPFCQNLIDKQHLSSVELKWINRYHQSIREQFEKELLELGEHRALEWLRKETAAII</sequence>
<dbReference type="Gene3D" id="3.90.230.10">
    <property type="entry name" value="Creatinase/methionine aminopeptidase superfamily"/>
    <property type="match status" value="1"/>
</dbReference>
<evidence type="ECO:0000256" key="3">
    <source>
        <dbReference type="ARBA" id="ARBA00022801"/>
    </source>
</evidence>
<comment type="cofactor">
    <cofactor evidence="1">
        <name>Mn(2+)</name>
        <dbReference type="ChEBI" id="CHEBI:29035"/>
    </cofactor>
</comment>
<dbReference type="EMBL" id="CH981524">
    <property type="protein sequence ID" value="EDK42132.1"/>
    <property type="molecule type" value="Genomic_DNA"/>
</dbReference>
<dbReference type="AlphaFoldDB" id="A5DSH4"/>
<accession>A5DSH4</accession>
<feature type="region of interest" description="Disordered" evidence="5">
    <location>
        <begin position="1"/>
        <end position="21"/>
    </location>
</feature>
<evidence type="ECO:0000256" key="2">
    <source>
        <dbReference type="ARBA" id="ARBA00022723"/>
    </source>
</evidence>
<dbReference type="Proteomes" id="UP000001996">
    <property type="component" value="Unassembled WGS sequence"/>
</dbReference>
<evidence type="ECO:0000256" key="4">
    <source>
        <dbReference type="ARBA" id="ARBA00023211"/>
    </source>
</evidence>
<evidence type="ECO:0000313" key="10">
    <source>
        <dbReference type="Proteomes" id="UP000001996"/>
    </source>
</evidence>
<gene>
    <name evidence="9" type="ORF">LELG_00310</name>
</gene>
<dbReference type="Gene3D" id="3.40.350.10">
    <property type="entry name" value="Creatinase/prolidase N-terminal domain"/>
    <property type="match status" value="2"/>
</dbReference>
<evidence type="ECO:0008006" key="11">
    <source>
        <dbReference type="Google" id="ProtNLM"/>
    </source>
</evidence>
<dbReference type="eggNOG" id="KOG2413">
    <property type="taxonomic scope" value="Eukaryota"/>
</dbReference>
<dbReference type="InterPro" id="IPR036005">
    <property type="entry name" value="Creatinase/aminopeptidase-like"/>
</dbReference>
<keyword evidence="4" id="KW-0464">Manganese</keyword>
<evidence type="ECO:0000313" key="9">
    <source>
        <dbReference type="EMBL" id="EDK42132.1"/>
    </source>
</evidence>
<reference evidence="9 10" key="1">
    <citation type="journal article" date="2009" name="Nature">
        <title>Evolution of pathogenicity and sexual reproduction in eight Candida genomes.</title>
        <authorList>
            <person name="Butler G."/>
            <person name="Rasmussen M.D."/>
            <person name="Lin M.F."/>
            <person name="Santos M.A."/>
            <person name="Sakthikumar S."/>
            <person name="Munro C.A."/>
            <person name="Rheinbay E."/>
            <person name="Grabherr M."/>
            <person name="Forche A."/>
            <person name="Reedy J.L."/>
            <person name="Agrafioti I."/>
            <person name="Arnaud M.B."/>
            <person name="Bates S."/>
            <person name="Brown A.J."/>
            <person name="Brunke S."/>
            <person name="Costanzo M.C."/>
            <person name="Fitzpatrick D.A."/>
            <person name="de Groot P.W."/>
            <person name="Harris D."/>
            <person name="Hoyer L.L."/>
            <person name="Hube B."/>
            <person name="Klis F.M."/>
            <person name="Kodira C."/>
            <person name="Lennard N."/>
            <person name="Logue M.E."/>
            <person name="Martin R."/>
            <person name="Neiman A.M."/>
            <person name="Nikolaou E."/>
            <person name="Quail M.A."/>
            <person name="Quinn J."/>
            <person name="Santos M.C."/>
            <person name="Schmitzberger F.F."/>
            <person name="Sherlock G."/>
            <person name="Shah P."/>
            <person name="Silverstein K.A."/>
            <person name="Skrzypek M.S."/>
            <person name="Soll D."/>
            <person name="Staggs R."/>
            <person name="Stansfield I."/>
            <person name="Stumpf M.P."/>
            <person name="Sudbery P.E."/>
            <person name="Srikantha T."/>
            <person name="Zeng Q."/>
            <person name="Berman J."/>
            <person name="Berriman M."/>
            <person name="Heitman J."/>
            <person name="Gow N.A."/>
            <person name="Lorenz M.C."/>
            <person name="Birren B.W."/>
            <person name="Kellis M."/>
            <person name="Cuomo C.A."/>
        </authorList>
    </citation>
    <scope>NUCLEOTIDE SEQUENCE [LARGE SCALE GENOMIC DNA]</scope>
    <source>
        <strain evidence="10">ATCC 11503 / BCRC 21390 / CBS 2605 / JCM 1781 / NBRC 1676 / NRRL YB-4239</strain>
    </source>
</reference>
<evidence type="ECO:0000256" key="1">
    <source>
        <dbReference type="ARBA" id="ARBA00001936"/>
    </source>
</evidence>
<dbReference type="InterPro" id="IPR000994">
    <property type="entry name" value="Pept_M24"/>
</dbReference>
<dbReference type="Pfam" id="PF16188">
    <property type="entry name" value="Peptidase_M24_C"/>
    <property type="match status" value="1"/>
</dbReference>